<dbReference type="InterPro" id="IPR051203">
    <property type="entry name" value="Polysaccharide_Synthase-Rel"/>
</dbReference>
<name>A0A6J5LQ98_9CAUD</name>
<dbReference type="PANTHER" id="PTHR43318:SF2">
    <property type="entry name" value="UDP-N-ACETYLGLUCOSAMINE 4,6-DEHYDRATASE (INVERTING)"/>
    <property type="match status" value="1"/>
</dbReference>
<evidence type="ECO:0000313" key="3">
    <source>
        <dbReference type="EMBL" id="CAB4136794.1"/>
    </source>
</evidence>
<proteinExistence type="inferred from homology"/>
<accession>A0A6J5LQ98</accession>
<dbReference type="EMBL" id="LR796324">
    <property type="protein sequence ID" value="CAB4136794.1"/>
    <property type="molecule type" value="Genomic_DNA"/>
</dbReference>
<gene>
    <name evidence="3" type="ORF">UFOVP305_30</name>
    <name evidence="4" type="ORF">UFOVP593_15</name>
    <name evidence="5" type="ORF">UFOVP842_25</name>
</gene>
<sequence>MLYSAQTLTDALPTRRMILTGKNILLTGGTGSFGTAFARFALDVGVRRLVIFSRDELKQSQMRVAFADDPRLRFFVGDVRDAERVALAIRGCDTVIHAAAMKRIETCEADPGEAVKTNIAGSKNVAMAAIHAGVRRAVFLSTDKAPNAHTLYGMTKAVAERYWTRANVFASGTPTRLSCTRYGNVLGSRGSVLDLWRAQYAAGEPITITDEAATRFWMPISDAVALVVAALEEMRGGEIFIPRVGSASVLDLARAVVERDGQPYTPGHVVTGLRPGERLHETLISEDEARNTVEQNGRYVILPENATWGDQTRPYATVPIPPYRSDTNPQQLTVAELRSMIT</sequence>
<evidence type="ECO:0000313" key="4">
    <source>
        <dbReference type="EMBL" id="CAB4151412.1"/>
    </source>
</evidence>
<reference evidence="3" key="1">
    <citation type="submission" date="2020-04" db="EMBL/GenBank/DDBJ databases">
        <authorList>
            <person name="Chiriac C."/>
            <person name="Salcher M."/>
            <person name="Ghai R."/>
            <person name="Kavagutti S V."/>
        </authorList>
    </citation>
    <scope>NUCLEOTIDE SEQUENCE</scope>
</reference>
<dbReference type="EMBL" id="LR796565">
    <property type="protein sequence ID" value="CAB4151412.1"/>
    <property type="molecule type" value="Genomic_DNA"/>
</dbReference>
<protein>
    <submittedName>
        <fullName evidence="3">WcaG Nucleoside-diphosphate-sugar epimerases</fullName>
    </submittedName>
</protein>
<dbReference type="InterPro" id="IPR003869">
    <property type="entry name" value="Polysac_CapD-like"/>
</dbReference>
<evidence type="ECO:0000256" key="1">
    <source>
        <dbReference type="ARBA" id="ARBA00007430"/>
    </source>
</evidence>
<dbReference type="InterPro" id="IPR036291">
    <property type="entry name" value="NAD(P)-bd_dom_sf"/>
</dbReference>
<dbReference type="SUPFAM" id="SSF51735">
    <property type="entry name" value="NAD(P)-binding Rossmann-fold domains"/>
    <property type="match status" value="1"/>
</dbReference>
<feature type="domain" description="Polysaccharide biosynthesis protein CapD-like" evidence="2">
    <location>
        <begin position="24"/>
        <end position="300"/>
    </location>
</feature>
<organism evidence="3">
    <name type="scientific">uncultured Caudovirales phage</name>
    <dbReference type="NCBI Taxonomy" id="2100421"/>
    <lineage>
        <taxon>Viruses</taxon>
        <taxon>Duplodnaviria</taxon>
        <taxon>Heunggongvirae</taxon>
        <taxon>Uroviricota</taxon>
        <taxon>Caudoviricetes</taxon>
        <taxon>Peduoviridae</taxon>
        <taxon>Maltschvirus</taxon>
        <taxon>Maltschvirus maltsch</taxon>
    </lineage>
</organism>
<evidence type="ECO:0000313" key="5">
    <source>
        <dbReference type="EMBL" id="CAB4166389.1"/>
    </source>
</evidence>
<dbReference type="PANTHER" id="PTHR43318">
    <property type="entry name" value="UDP-N-ACETYLGLUCOSAMINE 4,6-DEHYDRATASE"/>
    <property type="match status" value="1"/>
</dbReference>
<dbReference type="Pfam" id="PF02719">
    <property type="entry name" value="Polysacc_synt_2"/>
    <property type="match status" value="1"/>
</dbReference>
<dbReference type="EMBL" id="LR796793">
    <property type="protein sequence ID" value="CAB4166389.1"/>
    <property type="molecule type" value="Genomic_DNA"/>
</dbReference>
<evidence type="ECO:0000259" key="2">
    <source>
        <dbReference type="Pfam" id="PF02719"/>
    </source>
</evidence>
<comment type="similarity">
    <text evidence="1">Belongs to the polysaccharide synthase family.</text>
</comment>
<dbReference type="Gene3D" id="3.40.50.720">
    <property type="entry name" value="NAD(P)-binding Rossmann-like Domain"/>
    <property type="match status" value="1"/>
</dbReference>